<evidence type="ECO:0000313" key="2">
    <source>
        <dbReference type="Proteomes" id="UP001589818"/>
    </source>
</evidence>
<dbReference type="SUPFAM" id="SSF51658">
    <property type="entry name" value="Xylose isomerase-like"/>
    <property type="match status" value="1"/>
</dbReference>
<dbReference type="EMBL" id="JBHLVF010000041">
    <property type="protein sequence ID" value="MFC0394218.1"/>
    <property type="molecule type" value="Genomic_DNA"/>
</dbReference>
<evidence type="ECO:0000313" key="1">
    <source>
        <dbReference type="EMBL" id="MFC0394218.1"/>
    </source>
</evidence>
<keyword evidence="2" id="KW-1185">Reference proteome</keyword>
<protein>
    <recommendedName>
        <fullName evidence="3">Sugar phosphate isomerase/epimerase</fullName>
    </recommendedName>
</protein>
<dbReference type="Proteomes" id="UP001589818">
    <property type="component" value="Unassembled WGS sequence"/>
</dbReference>
<name>A0ABV6JE76_9BACL</name>
<evidence type="ECO:0008006" key="3">
    <source>
        <dbReference type="Google" id="ProtNLM"/>
    </source>
</evidence>
<proteinExistence type="predicted"/>
<organism evidence="1 2">
    <name type="scientific">Paenibacillus mendelii</name>
    <dbReference type="NCBI Taxonomy" id="206163"/>
    <lineage>
        <taxon>Bacteria</taxon>
        <taxon>Bacillati</taxon>
        <taxon>Bacillota</taxon>
        <taxon>Bacilli</taxon>
        <taxon>Bacillales</taxon>
        <taxon>Paenibacillaceae</taxon>
        <taxon>Paenibacillus</taxon>
    </lineage>
</organism>
<dbReference type="InterPro" id="IPR036237">
    <property type="entry name" value="Xyl_isomerase-like_sf"/>
</dbReference>
<gene>
    <name evidence="1" type="ORF">ACFFJ8_22985</name>
</gene>
<comment type="caution">
    <text evidence="1">The sequence shown here is derived from an EMBL/GenBank/DDBJ whole genome shotgun (WGS) entry which is preliminary data.</text>
</comment>
<accession>A0ABV6JE76</accession>
<dbReference type="RefSeq" id="WP_204815377.1">
    <property type="nucleotide sequence ID" value="NZ_JANHOF010000001.1"/>
</dbReference>
<reference evidence="1 2" key="1">
    <citation type="submission" date="2024-09" db="EMBL/GenBank/DDBJ databases">
        <authorList>
            <person name="Sun Q."/>
            <person name="Mori K."/>
        </authorList>
    </citation>
    <scope>NUCLEOTIDE SEQUENCE [LARGE SCALE GENOMIC DNA]</scope>
    <source>
        <strain evidence="1 2">CCM 4839</strain>
    </source>
</reference>
<sequence length="116" mass="13008">MNNKLNIGLIGIVNEEAQQDFWGTMEKVAAIGYRGIEGAEQLLEGETEDNVARFHGLGLEVLTYSASREQLRDELDRVLANAKALQSKRVTVWWAPCDTHESILSDTKLYNEAVQD</sequence>
<dbReference type="Gene3D" id="3.20.20.150">
    <property type="entry name" value="Divalent-metal-dependent TIM barrel enzymes"/>
    <property type="match status" value="1"/>
</dbReference>